<evidence type="ECO:0000313" key="4">
    <source>
        <dbReference type="Proteomes" id="UP000442109"/>
    </source>
</evidence>
<evidence type="ECO:0000313" key="3">
    <source>
        <dbReference type="EMBL" id="MUG32948.1"/>
    </source>
</evidence>
<dbReference type="PRINTS" id="PR00813">
    <property type="entry name" value="BCTERIALGSPG"/>
</dbReference>
<protein>
    <recommendedName>
        <fullName evidence="5">Pilus assembly protein PilE</fullName>
    </recommendedName>
</protein>
<accession>A0A844M2V6</accession>
<keyword evidence="2" id="KW-1133">Transmembrane helix</keyword>
<dbReference type="Proteomes" id="UP000442109">
    <property type="component" value="Unassembled WGS sequence"/>
</dbReference>
<keyword evidence="1" id="KW-0488">Methylation</keyword>
<keyword evidence="4" id="KW-1185">Reference proteome</keyword>
<dbReference type="GO" id="GO:0015627">
    <property type="term" value="C:type II protein secretion system complex"/>
    <property type="evidence" value="ECO:0007669"/>
    <property type="project" value="InterPro"/>
</dbReference>
<dbReference type="AlphaFoldDB" id="A0A844M2V6"/>
<keyword evidence="2" id="KW-0472">Membrane</keyword>
<keyword evidence="2" id="KW-0812">Transmembrane</keyword>
<organism evidence="3 4">
    <name type="scientific">Psychrobacter sanguinis</name>
    <dbReference type="NCBI Taxonomy" id="861445"/>
    <lineage>
        <taxon>Bacteria</taxon>
        <taxon>Pseudomonadati</taxon>
        <taxon>Pseudomonadota</taxon>
        <taxon>Gammaproteobacteria</taxon>
        <taxon>Moraxellales</taxon>
        <taxon>Moraxellaceae</taxon>
        <taxon>Psychrobacter</taxon>
    </lineage>
</organism>
<reference evidence="3 4" key="1">
    <citation type="journal article" date="2019" name="PLoS ONE">
        <title>Pup mortality in New Zealand sea lions (Phocarctos hookeri) at Enderby Island, Auckland Islands, 2013-18.</title>
        <authorList>
            <person name="Michael S.A."/>
            <person name="Hayman D.T.S."/>
            <person name="Gray R."/>
            <person name="Zhang J."/>
            <person name="Rogers L."/>
            <person name="Roe W.D."/>
        </authorList>
    </citation>
    <scope>NUCLEOTIDE SEQUENCE [LARGE SCALE GENOMIC DNA]</scope>
    <source>
        <strain evidence="3 4">SM868</strain>
    </source>
</reference>
<evidence type="ECO:0000256" key="2">
    <source>
        <dbReference type="SAM" id="Phobius"/>
    </source>
</evidence>
<comment type="caution">
    <text evidence="3">The sequence shown here is derived from an EMBL/GenBank/DDBJ whole genome shotgun (WGS) entry which is preliminary data.</text>
</comment>
<name>A0A844M2V6_9GAMM</name>
<dbReference type="EMBL" id="WFKQ01000008">
    <property type="protein sequence ID" value="MUG32948.1"/>
    <property type="molecule type" value="Genomic_DNA"/>
</dbReference>
<dbReference type="GO" id="GO:0015628">
    <property type="term" value="P:protein secretion by the type II secretion system"/>
    <property type="evidence" value="ECO:0007669"/>
    <property type="project" value="InterPro"/>
</dbReference>
<dbReference type="RefSeq" id="WP_155587480.1">
    <property type="nucleotide sequence ID" value="NZ_WFKQ01000008.1"/>
</dbReference>
<dbReference type="InterPro" id="IPR000983">
    <property type="entry name" value="Bac_GSPG_pilin"/>
</dbReference>
<evidence type="ECO:0000256" key="1">
    <source>
        <dbReference type="ARBA" id="ARBA00022481"/>
    </source>
</evidence>
<sequence length="173" mass="19205">MHSKGIQGYGLIDILIVMTLIGILTTVVYPTYQQHHIKANRLQMMSELQRLAVQLQHHKLVQGDYRKVHMALLLQSAGTHAPDHKNSTASKALLVKFPYTHQQPNSGNRQNSQALYIISLTPLDNEGYLTSAHWQLIATPTAAGKMASDGVLSLNYLGQQCHQQSCSRVQAIP</sequence>
<dbReference type="InterPro" id="IPR045584">
    <property type="entry name" value="Pilin-like"/>
</dbReference>
<dbReference type="SUPFAM" id="SSF54523">
    <property type="entry name" value="Pili subunits"/>
    <property type="match status" value="1"/>
</dbReference>
<gene>
    <name evidence="3" type="ORF">GB996_09065</name>
</gene>
<evidence type="ECO:0008006" key="5">
    <source>
        <dbReference type="Google" id="ProtNLM"/>
    </source>
</evidence>
<dbReference type="OrthoDB" id="5296638at2"/>
<proteinExistence type="predicted"/>
<feature type="transmembrane region" description="Helical" evidence="2">
    <location>
        <begin position="6"/>
        <end position="32"/>
    </location>
</feature>
<dbReference type="Gene3D" id="3.30.700.10">
    <property type="entry name" value="Glycoprotein, Type 4 Pilin"/>
    <property type="match status" value="1"/>
</dbReference>